<protein>
    <submittedName>
        <fullName evidence="2">Uncharacterized protein</fullName>
    </submittedName>
</protein>
<dbReference type="EMBL" id="MT142240">
    <property type="protein sequence ID" value="QJA76723.1"/>
    <property type="molecule type" value="Genomic_DNA"/>
</dbReference>
<name>A0A6M3K307_9ZZZZ</name>
<accession>A0A6M3K307</accession>
<organism evidence="2">
    <name type="scientific">viral metagenome</name>
    <dbReference type="NCBI Taxonomy" id="1070528"/>
    <lineage>
        <taxon>unclassified sequences</taxon>
        <taxon>metagenomes</taxon>
        <taxon>organismal metagenomes</taxon>
    </lineage>
</organism>
<gene>
    <name evidence="2" type="ORF">MM415A01453_0006</name>
    <name evidence="1" type="ORF">MM415B00433_0051</name>
</gene>
<dbReference type="AlphaFoldDB" id="A0A6M3K307"/>
<reference evidence="2" key="1">
    <citation type="submission" date="2020-03" db="EMBL/GenBank/DDBJ databases">
        <title>The deep terrestrial virosphere.</title>
        <authorList>
            <person name="Holmfeldt K."/>
            <person name="Nilsson E."/>
            <person name="Simone D."/>
            <person name="Lopez-Fernandez M."/>
            <person name="Wu X."/>
            <person name="de Brujin I."/>
            <person name="Lundin D."/>
            <person name="Andersson A."/>
            <person name="Bertilsson S."/>
            <person name="Dopson M."/>
        </authorList>
    </citation>
    <scope>NUCLEOTIDE SEQUENCE</scope>
    <source>
        <strain evidence="2">MM415A01453</strain>
        <strain evidence="1">MM415B00433</strain>
    </source>
</reference>
<dbReference type="EMBL" id="MT141532">
    <property type="protein sequence ID" value="QJA65143.1"/>
    <property type="molecule type" value="Genomic_DNA"/>
</dbReference>
<evidence type="ECO:0000313" key="2">
    <source>
        <dbReference type="EMBL" id="QJA76723.1"/>
    </source>
</evidence>
<proteinExistence type="predicted"/>
<evidence type="ECO:0000313" key="1">
    <source>
        <dbReference type="EMBL" id="QJA65143.1"/>
    </source>
</evidence>
<sequence>MSILGKLISGNVNDVVNEYIEAIIGKVAQKYNVPKENVEFVVKFENGQKESYKYFIININGFNQTYRISDENLRLLIMNAKK</sequence>